<evidence type="ECO:0000313" key="3">
    <source>
        <dbReference type="Proteomes" id="UP001177121"/>
    </source>
</evidence>
<feature type="coiled-coil region" evidence="1">
    <location>
        <begin position="49"/>
        <end position="83"/>
    </location>
</feature>
<comment type="caution">
    <text evidence="2">The sequence shown here is derived from an EMBL/GenBank/DDBJ whole genome shotgun (WGS) entry which is preliminary data.</text>
</comment>
<proteinExistence type="predicted"/>
<keyword evidence="1" id="KW-0175">Coiled coil</keyword>
<dbReference type="EMBL" id="JAHBMK020000001">
    <property type="protein sequence ID" value="MDO8225934.1"/>
    <property type="molecule type" value="Genomic_DNA"/>
</dbReference>
<evidence type="ECO:0000256" key="1">
    <source>
        <dbReference type="SAM" id="Coils"/>
    </source>
</evidence>
<dbReference type="InterPro" id="IPR009061">
    <property type="entry name" value="DNA-bd_dom_put_sf"/>
</dbReference>
<protein>
    <submittedName>
        <fullName evidence="2">Uncharacterized protein</fullName>
    </submittedName>
</protein>
<organism evidence="2 3">
    <name type="scientific">Bacillus cabrialesii subsp. tritici</name>
    <dbReference type="NCBI Taxonomy" id="2944916"/>
    <lineage>
        <taxon>Bacteria</taxon>
        <taxon>Bacillati</taxon>
        <taxon>Bacillota</taxon>
        <taxon>Bacilli</taxon>
        <taxon>Bacillales</taxon>
        <taxon>Bacillaceae</taxon>
        <taxon>Bacillus</taxon>
        <taxon>Bacillus cabrialesii</taxon>
    </lineage>
</organism>
<accession>A0ABT9DMI6</accession>
<dbReference type="Proteomes" id="UP001177121">
    <property type="component" value="Unassembled WGS sequence"/>
</dbReference>
<evidence type="ECO:0000313" key="2">
    <source>
        <dbReference type="EMBL" id="MDO8225934.1"/>
    </source>
</evidence>
<reference evidence="2" key="1">
    <citation type="submission" date="2023-07" db="EMBL/GenBank/DDBJ databases">
        <title>Biological control against Fusarium languescens, the causal agent of wilt in Jalapeno peppers, by a novel bacterial subspecies: Bacillus cabrialesii subsp. tritici TSO2.</title>
        <authorList>
            <person name="Montoya-Martinez A.C."/>
            <person name="Figueroa-Brambila K.M."/>
            <person name="Escalante-Beltran A."/>
            <person name="Lopez-Montoya N.D."/>
            <person name="Valenzuela-Ruiz V."/>
            <person name="Parra-Cota F.I."/>
            <person name="Estrada Alvarado M.I."/>
            <person name="De Los Santos Villalobos S."/>
        </authorList>
    </citation>
    <scope>NUCLEOTIDE SEQUENCE</scope>
    <source>
        <strain evidence="2">TSO2</strain>
    </source>
</reference>
<dbReference type="SUPFAM" id="SSF46955">
    <property type="entry name" value="Putative DNA-binding domain"/>
    <property type="match status" value="1"/>
</dbReference>
<name>A0ABT9DMI6_9BACI</name>
<dbReference type="Gene3D" id="1.10.1660.10">
    <property type="match status" value="1"/>
</dbReference>
<sequence>MKTIYGNLLYDIGWMRFLLHLKDAGMSMKELKQYTAWRAMCDKTIHERMHLLEKRMRIVEVEIQALQQNLLVLNRKIEFYKEKIKGINMSLSLSK</sequence>
<keyword evidence="3" id="KW-1185">Reference proteome</keyword>
<gene>
    <name evidence="2" type="ORF">KHP33_013950</name>
</gene>
<dbReference type="RefSeq" id="WP_304717887.1">
    <property type="nucleotide sequence ID" value="NZ_JAHBMK020000001.1"/>
</dbReference>